<evidence type="ECO:0000256" key="6">
    <source>
        <dbReference type="ARBA" id="ARBA00023033"/>
    </source>
</evidence>
<dbReference type="Proteomes" id="UP000256970">
    <property type="component" value="Unassembled WGS sequence"/>
</dbReference>
<gene>
    <name evidence="8" type="ORF">BQ4739_LOCUS13864</name>
</gene>
<protein>
    <recommendedName>
        <fullName evidence="10">Cytochrome P450</fullName>
    </recommendedName>
</protein>
<dbReference type="GO" id="GO:0004497">
    <property type="term" value="F:monooxygenase activity"/>
    <property type="evidence" value="ECO:0007669"/>
    <property type="project" value="UniProtKB-KW"/>
</dbReference>
<dbReference type="InterPro" id="IPR036396">
    <property type="entry name" value="Cyt_P450_sf"/>
</dbReference>
<organism evidence="8 9">
    <name type="scientific">Tetradesmus obliquus</name>
    <name type="common">Green alga</name>
    <name type="synonym">Acutodesmus obliquus</name>
    <dbReference type="NCBI Taxonomy" id="3088"/>
    <lineage>
        <taxon>Eukaryota</taxon>
        <taxon>Viridiplantae</taxon>
        <taxon>Chlorophyta</taxon>
        <taxon>core chlorophytes</taxon>
        <taxon>Chlorophyceae</taxon>
        <taxon>CS clade</taxon>
        <taxon>Sphaeropleales</taxon>
        <taxon>Scenedesmaceae</taxon>
        <taxon>Tetradesmus</taxon>
    </lineage>
</organism>
<name>A0A383WA85_TETOB</name>
<keyword evidence="4" id="KW-0560">Oxidoreductase</keyword>
<sequence>MSKSAGSYFSCSARVPAPHVYVARRPTRLAYQASTTGSAPAITTQDVASTYTATAAAPTTSAAPASAASSSSNSAACPFLQTLKSPPAIELPWTVRLAALLNPEEYQQQVLQHGEMVLAPGMFGNQRQLLVGNGDHAKTVLAGRGDAGLTVSNNSVNLKITAIFGEHALVMIRDAARHKYLRTLITSAYTPEAIASLIPRMEAVVAKYLRSWAAAEGGRVMAYEELKLFTFEFIVAVVLGRDYDDAQVAHMMRLYQALVSGIMGWPYLELPFTPYGRAMAARRQLAGMFQEVVDEARGKLQKGEALGGVVGSLVSAQDEEGNRLTDAEITDNLLLVLLAGFDTSSTTLTAVLANLQQHPKALKKLRQEQDAVLAKHGTGLSAAALRDMPYAEAVIRETLRLSNVVSSLAVEAAQDLQLGEWAVPAGTAMAIPFIQLAKNDPRWLNDEPEAFRPERMLTPEGLKPGWLMPFGHAPRYCVGATLALSEMKTFLALLLRGYDFACDADTTWAPGALGKVPRNGLPMQISRKV</sequence>
<keyword evidence="6" id="KW-0503">Monooxygenase</keyword>
<dbReference type="PANTHER" id="PTHR24286">
    <property type="entry name" value="CYTOCHROME P450 26"/>
    <property type="match status" value="1"/>
</dbReference>
<keyword evidence="3 7" id="KW-0479">Metal-binding</keyword>
<evidence type="ECO:0000256" key="5">
    <source>
        <dbReference type="ARBA" id="ARBA00023004"/>
    </source>
</evidence>
<keyword evidence="5 7" id="KW-0408">Iron</keyword>
<dbReference type="EMBL" id="FNXT01001194">
    <property type="protein sequence ID" value="SZX73606.1"/>
    <property type="molecule type" value="Genomic_DNA"/>
</dbReference>
<dbReference type="InterPro" id="IPR002401">
    <property type="entry name" value="Cyt_P450_E_grp-I"/>
</dbReference>
<dbReference type="InterPro" id="IPR001128">
    <property type="entry name" value="Cyt_P450"/>
</dbReference>
<evidence type="ECO:0000256" key="7">
    <source>
        <dbReference type="PIRSR" id="PIRSR602401-1"/>
    </source>
</evidence>
<dbReference type="PRINTS" id="PR00385">
    <property type="entry name" value="P450"/>
</dbReference>
<dbReference type="AlphaFoldDB" id="A0A383WA85"/>
<evidence type="ECO:0000256" key="2">
    <source>
        <dbReference type="ARBA" id="ARBA00022617"/>
    </source>
</evidence>
<dbReference type="GO" id="GO:0016705">
    <property type="term" value="F:oxidoreductase activity, acting on paired donors, with incorporation or reduction of molecular oxygen"/>
    <property type="evidence" value="ECO:0007669"/>
    <property type="project" value="InterPro"/>
</dbReference>
<evidence type="ECO:0008006" key="10">
    <source>
        <dbReference type="Google" id="ProtNLM"/>
    </source>
</evidence>
<reference evidence="8 9" key="1">
    <citation type="submission" date="2016-10" db="EMBL/GenBank/DDBJ databases">
        <authorList>
            <person name="Cai Z."/>
        </authorList>
    </citation>
    <scope>NUCLEOTIDE SEQUENCE [LARGE SCALE GENOMIC DNA]</scope>
</reference>
<dbReference type="STRING" id="3088.A0A383WA85"/>
<evidence type="ECO:0000256" key="1">
    <source>
        <dbReference type="ARBA" id="ARBA00010617"/>
    </source>
</evidence>
<dbReference type="PANTHER" id="PTHR24286:SF384">
    <property type="entry name" value="P450, PUTATIVE (EUROFUNG)-RELATED"/>
    <property type="match status" value="1"/>
</dbReference>
<dbReference type="Pfam" id="PF00067">
    <property type="entry name" value="p450"/>
    <property type="match status" value="1"/>
</dbReference>
<evidence type="ECO:0000313" key="9">
    <source>
        <dbReference type="Proteomes" id="UP000256970"/>
    </source>
</evidence>
<dbReference type="Gene3D" id="1.10.630.10">
    <property type="entry name" value="Cytochrome P450"/>
    <property type="match status" value="1"/>
</dbReference>
<evidence type="ECO:0000313" key="8">
    <source>
        <dbReference type="EMBL" id="SZX73606.1"/>
    </source>
</evidence>
<dbReference type="SUPFAM" id="SSF48264">
    <property type="entry name" value="Cytochrome P450"/>
    <property type="match status" value="1"/>
</dbReference>
<dbReference type="GO" id="GO:0016125">
    <property type="term" value="P:sterol metabolic process"/>
    <property type="evidence" value="ECO:0007669"/>
    <property type="project" value="TreeGrafter"/>
</dbReference>
<accession>A0A383WA85</accession>
<dbReference type="GO" id="GO:0005506">
    <property type="term" value="F:iron ion binding"/>
    <property type="evidence" value="ECO:0007669"/>
    <property type="project" value="InterPro"/>
</dbReference>
<dbReference type="GO" id="GO:0020037">
    <property type="term" value="F:heme binding"/>
    <property type="evidence" value="ECO:0007669"/>
    <property type="project" value="InterPro"/>
</dbReference>
<feature type="binding site" description="axial binding residue" evidence="7">
    <location>
        <position position="477"/>
    </location>
    <ligand>
        <name>heme</name>
        <dbReference type="ChEBI" id="CHEBI:30413"/>
    </ligand>
    <ligandPart>
        <name>Fe</name>
        <dbReference type="ChEBI" id="CHEBI:18248"/>
    </ligandPart>
</feature>
<comment type="similarity">
    <text evidence="1">Belongs to the cytochrome P450 family.</text>
</comment>
<comment type="cofactor">
    <cofactor evidence="7">
        <name>heme</name>
        <dbReference type="ChEBI" id="CHEBI:30413"/>
    </cofactor>
</comment>
<evidence type="ECO:0000256" key="4">
    <source>
        <dbReference type="ARBA" id="ARBA00023002"/>
    </source>
</evidence>
<dbReference type="PRINTS" id="PR00463">
    <property type="entry name" value="EP450I"/>
</dbReference>
<keyword evidence="9" id="KW-1185">Reference proteome</keyword>
<evidence type="ECO:0000256" key="3">
    <source>
        <dbReference type="ARBA" id="ARBA00022723"/>
    </source>
</evidence>
<keyword evidence="2 7" id="KW-0349">Heme</keyword>
<proteinExistence type="inferred from homology"/>